<dbReference type="InterPro" id="IPR023753">
    <property type="entry name" value="FAD/NAD-binding_dom"/>
</dbReference>
<sequence>MGDTQKTVLIVGGGFAGIAAANELAGAFNVILVDPKTFFEYVPNTPHTFLSLASASRTLVDYPAGGVHKQGVVVGLTSDGTQGKATLQGGEVLDFHYALLASGSSYASAVKPGPTRMQARESRLLELYDTSLKIEAASSVLVVGGGSVGVELASLIKEAHPSKRVTLVCSGATLLDRMAPHAQRFAEQWMRQHGVEVLTGERISDWGGLGDGPPAAASLTTASGRRLEGDLVFKCVGARPATAAFAASLTAEQLGPAGSIAVEPTLQVVGWRNVFAAGDCSSVEEEKTAALAGLSALAAAANILALEAGSEPQAYPESLFGGLRPPLVGGTSLGAHSAVMQLGPSSVQTGSGPALMKKVLVWLYSRVAGGSRVWGLVYRQMQRAMVVLLTREARKLAANTAAAPAVLPATAT</sequence>
<dbReference type="Pfam" id="PF07992">
    <property type="entry name" value="Pyr_redox_2"/>
    <property type="match status" value="1"/>
</dbReference>
<dbReference type="PANTHER" id="PTHR43735:SF3">
    <property type="entry name" value="FERROPTOSIS SUPPRESSOR PROTEIN 1"/>
    <property type="match status" value="1"/>
</dbReference>
<name>A0A9D4TMM3_CHLVU</name>
<dbReference type="Gene3D" id="3.50.50.100">
    <property type="match status" value="1"/>
</dbReference>
<dbReference type="PRINTS" id="PR00368">
    <property type="entry name" value="FADPNR"/>
</dbReference>
<evidence type="ECO:0000259" key="5">
    <source>
        <dbReference type="Pfam" id="PF07992"/>
    </source>
</evidence>
<evidence type="ECO:0000256" key="1">
    <source>
        <dbReference type="ARBA" id="ARBA00006442"/>
    </source>
</evidence>
<dbReference type="OrthoDB" id="202203at2759"/>
<evidence type="ECO:0000313" key="7">
    <source>
        <dbReference type="Proteomes" id="UP001055712"/>
    </source>
</evidence>
<dbReference type="SUPFAM" id="SSF51905">
    <property type="entry name" value="FAD/NAD(P)-binding domain"/>
    <property type="match status" value="1"/>
</dbReference>
<protein>
    <recommendedName>
        <fullName evidence="5">FAD/NAD(P)-binding domain-containing protein</fullName>
    </recommendedName>
</protein>
<evidence type="ECO:0000256" key="4">
    <source>
        <dbReference type="ARBA" id="ARBA00023002"/>
    </source>
</evidence>
<comment type="similarity">
    <text evidence="1">Belongs to the FAD-dependent oxidoreductase family.</text>
</comment>
<evidence type="ECO:0000256" key="3">
    <source>
        <dbReference type="ARBA" id="ARBA00022827"/>
    </source>
</evidence>
<dbReference type="PRINTS" id="PR00469">
    <property type="entry name" value="PNDRDTASEII"/>
</dbReference>
<dbReference type="GO" id="GO:0004174">
    <property type="term" value="F:electron-transferring-flavoprotein dehydrogenase activity"/>
    <property type="evidence" value="ECO:0007669"/>
    <property type="project" value="TreeGrafter"/>
</dbReference>
<accession>A0A9D4TMM3</accession>
<organism evidence="6 7">
    <name type="scientific">Chlorella vulgaris</name>
    <name type="common">Green alga</name>
    <dbReference type="NCBI Taxonomy" id="3077"/>
    <lineage>
        <taxon>Eukaryota</taxon>
        <taxon>Viridiplantae</taxon>
        <taxon>Chlorophyta</taxon>
        <taxon>core chlorophytes</taxon>
        <taxon>Trebouxiophyceae</taxon>
        <taxon>Chlorellales</taxon>
        <taxon>Chlorellaceae</taxon>
        <taxon>Chlorella clade</taxon>
        <taxon>Chlorella</taxon>
    </lineage>
</organism>
<gene>
    <name evidence="6" type="ORF">D9Q98_005793</name>
</gene>
<evidence type="ECO:0000256" key="2">
    <source>
        <dbReference type="ARBA" id="ARBA00022630"/>
    </source>
</evidence>
<keyword evidence="2" id="KW-0285">Flavoprotein</keyword>
<evidence type="ECO:0000313" key="6">
    <source>
        <dbReference type="EMBL" id="KAI3429708.1"/>
    </source>
</evidence>
<reference evidence="6" key="2">
    <citation type="submission" date="2020-11" db="EMBL/GenBank/DDBJ databases">
        <authorList>
            <person name="Cecchin M."/>
            <person name="Marcolungo L."/>
            <person name="Rossato M."/>
            <person name="Girolomoni L."/>
            <person name="Cosentino E."/>
            <person name="Cuine S."/>
            <person name="Li-Beisson Y."/>
            <person name="Delledonne M."/>
            <person name="Ballottari M."/>
        </authorList>
    </citation>
    <scope>NUCLEOTIDE SEQUENCE</scope>
    <source>
        <strain evidence="6">211/11P</strain>
        <tissue evidence="6">Whole cell</tissue>
    </source>
</reference>
<dbReference type="EMBL" id="SIDB01000008">
    <property type="protein sequence ID" value="KAI3429708.1"/>
    <property type="molecule type" value="Genomic_DNA"/>
</dbReference>
<keyword evidence="7" id="KW-1185">Reference proteome</keyword>
<proteinExistence type="inferred from homology"/>
<keyword evidence="3" id="KW-0274">FAD</keyword>
<dbReference type="InterPro" id="IPR036188">
    <property type="entry name" value="FAD/NAD-bd_sf"/>
</dbReference>
<reference evidence="6" key="1">
    <citation type="journal article" date="2019" name="Plant J.">
        <title>Chlorella vulgaris genome assembly and annotation reveals the molecular basis for metabolic acclimation to high light conditions.</title>
        <authorList>
            <person name="Cecchin M."/>
            <person name="Marcolungo L."/>
            <person name="Rossato M."/>
            <person name="Girolomoni L."/>
            <person name="Cosentino E."/>
            <person name="Cuine S."/>
            <person name="Li-Beisson Y."/>
            <person name="Delledonne M."/>
            <person name="Ballottari M."/>
        </authorList>
    </citation>
    <scope>NUCLEOTIDE SEQUENCE</scope>
    <source>
        <strain evidence="6">211/11P</strain>
    </source>
</reference>
<keyword evidence="4" id="KW-0560">Oxidoreductase</keyword>
<dbReference type="GO" id="GO:0005737">
    <property type="term" value="C:cytoplasm"/>
    <property type="evidence" value="ECO:0007669"/>
    <property type="project" value="TreeGrafter"/>
</dbReference>
<dbReference type="GO" id="GO:0050660">
    <property type="term" value="F:flavin adenine dinucleotide binding"/>
    <property type="evidence" value="ECO:0007669"/>
    <property type="project" value="TreeGrafter"/>
</dbReference>
<dbReference type="Proteomes" id="UP001055712">
    <property type="component" value="Unassembled WGS sequence"/>
</dbReference>
<comment type="caution">
    <text evidence="6">The sequence shown here is derived from an EMBL/GenBank/DDBJ whole genome shotgun (WGS) entry which is preliminary data.</text>
</comment>
<feature type="domain" description="FAD/NAD(P)-binding" evidence="5">
    <location>
        <begin position="7"/>
        <end position="283"/>
    </location>
</feature>
<dbReference type="PANTHER" id="PTHR43735">
    <property type="entry name" value="APOPTOSIS-INDUCING FACTOR 1"/>
    <property type="match status" value="1"/>
</dbReference>
<dbReference type="AlphaFoldDB" id="A0A9D4TMM3"/>